<dbReference type="PANTHER" id="PTHR31668:SF30">
    <property type="entry name" value="ZN(II)2CYS6 TRANSCRIPTION FACTOR (EUROFUNG)"/>
    <property type="match status" value="1"/>
</dbReference>
<proteinExistence type="predicted"/>
<dbReference type="AlphaFoldDB" id="A0AA38S011"/>
<dbReference type="Pfam" id="PF04082">
    <property type="entry name" value="Fungal_trans"/>
    <property type="match status" value="1"/>
</dbReference>
<dbReference type="InterPro" id="IPR050797">
    <property type="entry name" value="Carb_Metab_Trans_Reg"/>
</dbReference>
<feature type="transmembrane region" description="Helical" evidence="2">
    <location>
        <begin position="34"/>
        <end position="54"/>
    </location>
</feature>
<evidence type="ECO:0000259" key="3">
    <source>
        <dbReference type="Pfam" id="PF04082"/>
    </source>
</evidence>
<protein>
    <submittedName>
        <fullName evidence="4">Fungal Zn(2)-Cys(6) binuclear cluster domain family protein</fullName>
    </submittedName>
</protein>
<evidence type="ECO:0000313" key="5">
    <source>
        <dbReference type="Proteomes" id="UP001174694"/>
    </source>
</evidence>
<accession>A0AA38S011</accession>
<dbReference type="CDD" id="cd12148">
    <property type="entry name" value="fungal_TF_MHR"/>
    <property type="match status" value="1"/>
</dbReference>
<dbReference type="Proteomes" id="UP001174694">
    <property type="component" value="Unassembled WGS sequence"/>
</dbReference>
<comment type="caution">
    <text evidence="4">The sequence shown here is derived from an EMBL/GenBank/DDBJ whole genome shotgun (WGS) entry which is preliminary data.</text>
</comment>
<sequence length="474" mass="54494">MDDYLRHLYPLIPIIHRPSFRRDLMNDRDLNDKVFLGLLLAMCAAVVGLMPSRFDAYRVWSPGPPLRFSCRGEMINYCHDRLMRLRDPQYFDKINFHKFAISYLMCISFFQLGDLNRARMMEVEAMQLGRLLHVHKISEYAELNCIEAQLRKKGFWLLFYTYVHSELQNLRREKLSFLDPISLSSMNLEELLPLEVDDEMIYEDSVLMPDQPGTTTSLTSAFIIHSRVFWAALLPTTKTRAEGDQQQQEMPCVCRRWRDLSANIAHLRGRLEELKYMLDSLPPQLLPWASGPTVSTVSRDDPQRIIDEQFAAMRANLHVTHLWLQSIIIDQLDAAVQDKSADASFIKKEYWAQREEISRQLLHLLHAIPEPDIEPNGLHLTFKVRDIAVGLLNCPYDEGHAAAKRAAEYIQQLTLILSRLDRSESPNMVNVQSWVDTDRIGQKGLTVGTSAVVAERAGYSGRGLGPVTTPVLEW</sequence>
<dbReference type="InterPro" id="IPR007219">
    <property type="entry name" value="XnlR_reg_dom"/>
</dbReference>
<name>A0AA38S011_9PEZI</name>
<keyword evidence="2" id="KW-0812">Transmembrane</keyword>
<keyword evidence="2" id="KW-0472">Membrane</keyword>
<evidence type="ECO:0000256" key="1">
    <source>
        <dbReference type="ARBA" id="ARBA00023242"/>
    </source>
</evidence>
<dbReference type="PANTHER" id="PTHR31668">
    <property type="entry name" value="GLUCOSE TRANSPORT TRANSCRIPTION REGULATOR RGT1-RELATED-RELATED"/>
    <property type="match status" value="1"/>
</dbReference>
<dbReference type="EMBL" id="JANBVO010000017">
    <property type="protein sequence ID" value="KAJ9144166.1"/>
    <property type="molecule type" value="Genomic_DNA"/>
</dbReference>
<evidence type="ECO:0000313" key="4">
    <source>
        <dbReference type="EMBL" id="KAJ9144166.1"/>
    </source>
</evidence>
<dbReference type="GO" id="GO:0003677">
    <property type="term" value="F:DNA binding"/>
    <property type="evidence" value="ECO:0007669"/>
    <property type="project" value="InterPro"/>
</dbReference>
<reference evidence="4" key="1">
    <citation type="submission" date="2022-07" db="EMBL/GenBank/DDBJ databases">
        <title>Fungi with potential for degradation of polypropylene.</title>
        <authorList>
            <person name="Gostincar C."/>
        </authorList>
    </citation>
    <scope>NUCLEOTIDE SEQUENCE</scope>
    <source>
        <strain evidence="4">EXF-13308</strain>
    </source>
</reference>
<organism evidence="4 5">
    <name type="scientific">Pleurostoma richardsiae</name>
    <dbReference type="NCBI Taxonomy" id="41990"/>
    <lineage>
        <taxon>Eukaryota</taxon>
        <taxon>Fungi</taxon>
        <taxon>Dikarya</taxon>
        <taxon>Ascomycota</taxon>
        <taxon>Pezizomycotina</taxon>
        <taxon>Sordariomycetes</taxon>
        <taxon>Sordariomycetidae</taxon>
        <taxon>Calosphaeriales</taxon>
        <taxon>Pleurostomataceae</taxon>
        <taxon>Pleurostoma</taxon>
    </lineage>
</organism>
<dbReference type="GO" id="GO:0006351">
    <property type="term" value="P:DNA-templated transcription"/>
    <property type="evidence" value="ECO:0007669"/>
    <property type="project" value="InterPro"/>
</dbReference>
<feature type="domain" description="Xylanolytic transcriptional activator regulatory" evidence="3">
    <location>
        <begin position="2"/>
        <end position="204"/>
    </location>
</feature>
<keyword evidence="2" id="KW-1133">Transmembrane helix</keyword>
<feature type="transmembrane region" description="Helical" evidence="2">
    <location>
        <begin position="94"/>
        <end position="112"/>
    </location>
</feature>
<gene>
    <name evidence="4" type="ORF">NKR23_g6113</name>
</gene>
<dbReference type="GO" id="GO:0008270">
    <property type="term" value="F:zinc ion binding"/>
    <property type="evidence" value="ECO:0007669"/>
    <property type="project" value="InterPro"/>
</dbReference>
<keyword evidence="1" id="KW-0539">Nucleus</keyword>
<evidence type="ECO:0000256" key="2">
    <source>
        <dbReference type="SAM" id="Phobius"/>
    </source>
</evidence>
<keyword evidence="5" id="KW-1185">Reference proteome</keyword>